<evidence type="ECO:0000313" key="2">
    <source>
        <dbReference type="EMBL" id="MFC5466183.1"/>
    </source>
</evidence>
<dbReference type="RefSeq" id="WP_382353812.1">
    <property type="nucleotide sequence ID" value="NZ_JBHSMC010000021.1"/>
</dbReference>
<accession>A0ABW0LJU5</accession>
<dbReference type="PANTHER" id="PTHR43649:SF12">
    <property type="entry name" value="DIACETYLCHITOBIOSE BINDING PROTEIN DASA"/>
    <property type="match status" value="1"/>
</dbReference>
<dbReference type="SUPFAM" id="SSF53850">
    <property type="entry name" value="Periplasmic binding protein-like II"/>
    <property type="match status" value="1"/>
</dbReference>
<gene>
    <name evidence="2" type="ORF">ACFPM4_15735</name>
</gene>
<dbReference type="Pfam" id="PF13416">
    <property type="entry name" value="SBP_bac_8"/>
    <property type="match status" value="1"/>
</dbReference>
<name>A0ABW0LJU5_9BACI</name>
<dbReference type="InterPro" id="IPR006059">
    <property type="entry name" value="SBP"/>
</dbReference>
<proteinExistence type="predicted"/>
<reference evidence="3" key="1">
    <citation type="journal article" date="2019" name="Int. J. Syst. Evol. Microbiol.">
        <title>The Global Catalogue of Microorganisms (GCM) 10K type strain sequencing project: providing services to taxonomists for standard genome sequencing and annotation.</title>
        <authorList>
            <consortium name="The Broad Institute Genomics Platform"/>
            <consortium name="The Broad Institute Genome Sequencing Center for Infectious Disease"/>
            <person name="Wu L."/>
            <person name="Ma J."/>
        </authorList>
    </citation>
    <scope>NUCLEOTIDE SEQUENCE [LARGE SCALE GENOMIC DNA]</scope>
    <source>
        <strain evidence="3">CGMCC 1.12237</strain>
    </source>
</reference>
<dbReference type="CDD" id="cd13585">
    <property type="entry name" value="PBP2_TMBP_like"/>
    <property type="match status" value="1"/>
</dbReference>
<sequence length="450" mass="50042">MKLKVLTSIVAVVFLLAACNSNTSGDTDDSGAVRISATAWGDPKQQKVFEKSIEKFNKDRKGEINVDLQVIPADYDTKLTTMVAGNETPDVAQMESATLAYPLAEEGKFLDLNTFLEKDPELSIDDLAPQFGYYSDDGELIGVCPERETFMLFYNEDMFEEAGAELPPVNAADAWDWNEFVEVAKKLTIDQNGNNALSPNFNPKNIKQFGIDFGKWWGNWGNFIYSNGGDFISDDGEKFGLTEPKAVEALQKLADLINVHHVAPSPIQSKSLPGGATSLQTKKVAMMIDGQWLNYNLGNSGVKYNVGVLPKMDKPVTMVVCGMFSIFSNTDHPEESWDTLKALINPESAFDMINEGLWLPTLKDWYTDPDIVSRWTNNKFHPSGFSGAIDAILNYSVPSPTGYVRNFNKILEFVDPALDQVWLGEKTAEDALKEIEKDVEKVLEGRRDIK</sequence>
<feature type="signal peptide" evidence="1">
    <location>
        <begin position="1"/>
        <end position="17"/>
    </location>
</feature>
<dbReference type="Proteomes" id="UP001596147">
    <property type="component" value="Unassembled WGS sequence"/>
</dbReference>
<comment type="caution">
    <text evidence="2">The sequence shown here is derived from an EMBL/GenBank/DDBJ whole genome shotgun (WGS) entry which is preliminary data.</text>
</comment>
<organism evidence="2 3">
    <name type="scientific">Lederbergia graminis</name>
    <dbReference type="NCBI Taxonomy" id="735518"/>
    <lineage>
        <taxon>Bacteria</taxon>
        <taxon>Bacillati</taxon>
        <taxon>Bacillota</taxon>
        <taxon>Bacilli</taxon>
        <taxon>Bacillales</taxon>
        <taxon>Bacillaceae</taxon>
        <taxon>Lederbergia</taxon>
    </lineage>
</organism>
<dbReference type="PANTHER" id="PTHR43649">
    <property type="entry name" value="ARABINOSE-BINDING PROTEIN-RELATED"/>
    <property type="match status" value="1"/>
</dbReference>
<feature type="chain" id="PRO_5047185972" evidence="1">
    <location>
        <begin position="18"/>
        <end position="450"/>
    </location>
</feature>
<protein>
    <submittedName>
        <fullName evidence="2">ABC transporter substrate-binding protein</fullName>
    </submittedName>
</protein>
<dbReference type="InterPro" id="IPR050490">
    <property type="entry name" value="Bact_solute-bd_prot1"/>
</dbReference>
<dbReference type="Gene3D" id="3.40.190.10">
    <property type="entry name" value="Periplasmic binding protein-like II"/>
    <property type="match status" value="1"/>
</dbReference>
<evidence type="ECO:0000256" key="1">
    <source>
        <dbReference type="SAM" id="SignalP"/>
    </source>
</evidence>
<dbReference type="EMBL" id="JBHSMC010000021">
    <property type="protein sequence ID" value="MFC5466183.1"/>
    <property type="molecule type" value="Genomic_DNA"/>
</dbReference>
<dbReference type="PROSITE" id="PS51257">
    <property type="entry name" value="PROKAR_LIPOPROTEIN"/>
    <property type="match status" value="1"/>
</dbReference>
<keyword evidence="3" id="KW-1185">Reference proteome</keyword>
<keyword evidence="1" id="KW-0732">Signal</keyword>
<evidence type="ECO:0000313" key="3">
    <source>
        <dbReference type="Proteomes" id="UP001596147"/>
    </source>
</evidence>